<dbReference type="OrthoDB" id="9975959at2759"/>
<dbReference type="VEuPathDB" id="FungiDB:CPAG_07714"/>
<comment type="cofactor">
    <cofactor evidence="1">
        <name>Mn(2+)</name>
        <dbReference type="ChEBI" id="CHEBI:29035"/>
    </cofactor>
</comment>
<keyword evidence="4" id="KW-0540">Nuclease</keyword>
<dbReference type="Proteomes" id="UP000054567">
    <property type="component" value="Unassembled WGS sequence"/>
</dbReference>
<dbReference type="Pfam" id="PF03372">
    <property type="entry name" value="Exo_endo_phos"/>
    <property type="match status" value="1"/>
</dbReference>
<dbReference type="GO" id="GO:0070260">
    <property type="term" value="F:5'-tyrosyl-DNA phosphodiesterase activity"/>
    <property type="evidence" value="ECO:0007669"/>
    <property type="project" value="TreeGrafter"/>
</dbReference>
<evidence type="ECO:0000259" key="11">
    <source>
        <dbReference type="Pfam" id="PF03372"/>
    </source>
</evidence>
<feature type="domain" description="Endonuclease/exonuclease/phosphatase" evidence="11">
    <location>
        <begin position="74"/>
        <end position="297"/>
    </location>
</feature>
<evidence type="ECO:0000256" key="10">
    <source>
        <dbReference type="ARBA" id="ARBA00023242"/>
    </source>
</evidence>
<evidence type="ECO:0000256" key="5">
    <source>
        <dbReference type="ARBA" id="ARBA00022723"/>
    </source>
</evidence>
<evidence type="ECO:0000313" key="12">
    <source>
        <dbReference type="EMBL" id="KMM71407.1"/>
    </source>
</evidence>
<dbReference type="Gene3D" id="3.60.10.10">
    <property type="entry name" value="Endonuclease/exonuclease/phosphatase"/>
    <property type="match status" value="1"/>
</dbReference>
<dbReference type="PANTHER" id="PTHR15822">
    <property type="entry name" value="TRAF AND TNF RECEPTOR-ASSOCIATED PROTEIN"/>
    <property type="match status" value="1"/>
</dbReference>
<dbReference type="InterPro" id="IPR051547">
    <property type="entry name" value="TDP2-like"/>
</dbReference>
<gene>
    <name evidence="12" type="ORF">CPAG_07714</name>
</gene>
<dbReference type="GO" id="GO:0046872">
    <property type="term" value="F:metal ion binding"/>
    <property type="evidence" value="ECO:0007669"/>
    <property type="project" value="UniProtKB-KW"/>
</dbReference>
<keyword evidence="9" id="KW-0234">DNA repair</keyword>
<dbReference type="AlphaFoldDB" id="A0A0J6IHT7"/>
<reference evidence="13" key="3">
    <citation type="journal article" date="2010" name="Genome Res.">
        <title>Population genomic sequencing of Coccidioides fungi reveals recent hybridization and transposon control.</title>
        <authorList>
            <person name="Neafsey D.E."/>
            <person name="Barker B.M."/>
            <person name="Sharpton T.J."/>
            <person name="Stajich J.E."/>
            <person name="Park D.J."/>
            <person name="Whiston E."/>
            <person name="Hung C.-Y."/>
            <person name="McMahan C."/>
            <person name="White J."/>
            <person name="Sykes S."/>
            <person name="Heiman D."/>
            <person name="Young S."/>
            <person name="Zeng Q."/>
            <person name="Abouelleil A."/>
            <person name="Aftuck L."/>
            <person name="Bessette D."/>
            <person name="Brown A."/>
            <person name="FitzGerald M."/>
            <person name="Lui A."/>
            <person name="Macdonald J.P."/>
            <person name="Priest M."/>
            <person name="Orbach M.J."/>
            <person name="Galgiani J.N."/>
            <person name="Kirkland T.N."/>
            <person name="Cole G.T."/>
            <person name="Birren B.W."/>
            <person name="Henn M.R."/>
            <person name="Taylor J.W."/>
            <person name="Rounsley S.D."/>
        </authorList>
    </citation>
    <scope>NUCLEOTIDE SEQUENCE [LARGE SCALE GENOMIC DNA]</scope>
    <source>
        <strain evidence="13">RMSCC 3488</strain>
    </source>
</reference>
<evidence type="ECO:0000256" key="9">
    <source>
        <dbReference type="ARBA" id="ARBA00023204"/>
    </source>
</evidence>
<evidence type="ECO:0000256" key="3">
    <source>
        <dbReference type="ARBA" id="ARBA00004322"/>
    </source>
</evidence>
<evidence type="ECO:0000256" key="6">
    <source>
        <dbReference type="ARBA" id="ARBA00022763"/>
    </source>
</evidence>
<keyword evidence="10" id="KW-0539">Nucleus</keyword>
<sequence>MGEMGLRSRLQARFMGWRHNTPLPKLDEKDTAVIFQSWHEFDSSSSRWIQLSAKKSTAGLYSNQSAQDIPLALVTWNINGTDLAPDIRTSAIITHIRDMRPVMDVIFLQEVTRTTLSVLLAMPWVREQWYSSEADATSWGHQSISTMMLLSKSRFHGLKRTLERAALGAVWRVPFPSHFGRDALCCDIFLPICTPSECKKSVPGSHARIRLVNVHLDSLAIQPSYRPRQLSIIASYLRATGRGLVAGDFNPVLPEDDSIINENNLVDMWTELHPNDPGFTWGIDGKQAYPANRLDKVAKLGLKTHEIEVIPPGTCTYAYAAENRPEEREHKWSDHCGLKCSFGLGD</sequence>
<evidence type="ECO:0000256" key="7">
    <source>
        <dbReference type="ARBA" id="ARBA00022801"/>
    </source>
</evidence>
<dbReference type="InterPro" id="IPR005135">
    <property type="entry name" value="Endo/exonuclease/phosphatase"/>
</dbReference>
<dbReference type="SUPFAM" id="SSF56219">
    <property type="entry name" value="DNase I-like"/>
    <property type="match status" value="1"/>
</dbReference>
<evidence type="ECO:0000256" key="8">
    <source>
        <dbReference type="ARBA" id="ARBA00022842"/>
    </source>
</evidence>
<accession>A0A0J6IHT7</accession>
<evidence type="ECO:0000256" key="1">
    <source>
        <dbReference type="ARBA" id="ARBA00001936"/>
    </source>
</evidence>
<reference evidence="13" key="2">
    <citation type="journal article" date="2009" name="Genome Res.">
        <title>Comparative genomic analyses of the human fungal pathogens Coccidioides and their relatives.</title>
        <authorList>
            <person name="Sharpton T.J."/>
            <person name="Stajich J.E."/>
            <person name="Rounsley S.D."/>
            <person name="Gardner M.J."/>
            <person name="Wortman J.R."/>
            <person name="Jordar V.S."/>
            <person name="Maiti R."/>
            <person name="Kodira C.D."/>
            <person name="Neafsey D.E."/>
            <person name="Zeng Q."/>
            <person name="Hung C.-Y."/>
            <person name="McMahan C."/>
            <person name="Muszewska A."/>
            <person name="Grynberg M."/>
            <person name="Mandel M.A."/>
            <person name="Kellner E.M."/>
            <person name="Barker B.M."/>
            <person name="Galgiani J.N."/>
            <person name="Orbach M.J."/>
            <person name="Kirkland T.N."/>
            <person name="Cole G.T."/>
            <person name="Henn M.R."/>
            <person name="Birren B.W."/>
            <person name="Taylor J.W."/>
        </authorList>
    </citation>
    <scope>NUCLEOTIDE SEQUENCE [LARGE SCALE GENOMIC DNA]</scope>
    <source>
        <strain evidence="13">RMSCC 3488</strain>
    </source>
</reference>
<dbReference type="GO" id="GO:0004518">
    <property type="term" value="F:nuclease activity"/>
    <property type="evidence" value="ECO:0007669"/>
    <property type="project" value="UniProtKB-KW"/>
</dbReference>
<dbReference type="GO" id="GO:0005737">
    <property type="term" value="C:cytoplasm"/>
    <property type="evidence" value="ECO:0007669"/>
    <property type="project" value="TreeGrafter"/>
</dbReference>
<keyword evidence="8" id="KW-0460">Magnesium</keyword>
<proteinExistence type="predicted"/>
<evidence type="ECO:0000313" key="13">
    <source>
        <dbReference type="Proteomes" id="UP000054567"/>
    </source>
</evidence>
<dbReference type="GO" id="GO:0003697">
    <property type="term" value="F:single-stranded DNA binding"/>
    <property type="evidence" value="ECO:0007669"/>
    <property type="project" value="TreeGrafter"/>
</dbReference>
<dbReference type="InterPro" id="IPR036691">
    <property type="entry name" value="Endo/exonu/phosph_ase_sf"/>
</dbReference>
<keyword evidence="6" id="KW-0227">DNA damage</keyword>
<comment type="cofactor">
    <cofactor evidence="2">
        <name>Mg(2+)</name>
        <dbReference type="ChEBI" id="CHEBI:18420"/>
    </cofactor>
</comment>
<evidence type="ECO:0000256" key="4">
    <source>
        <dbReference type="ARBA" id="ARBA00022722"/>
    </source>
</evidence>
<evidence type="ECO:0000256" key="2">
    <source>
        <dbReference type="ARBA" id="ARBA00001946"/>
    </source>
</evidence>
<organism evidence="12 13">
    <name type="scientific">Coccidioides posadasii RMSCC 3488</name>
    <dbReference type="NCBI Taxonomy" id="454284"/>
    <lineage>
        <taxon>Eukaryota</taxon>
        <taxon>Fungi</taxon>
        <taxon>Dikarya</taxon>
        <taxon>Ascomycota</taxon>
        <taxon>Pezizomycotina</taxon>
        <taxon>Eurotiomycetes</taxon>
        <taxon>Eurotiomycetidae</taxon>
        <taxon>Onygenales</taxon>
        <taxon>Onygenaceae</taxon>
        <taxon>Coccidioides</taxon>
    </lineage>
</organism>
<dbReference type="CDD" id="cd09080">
    <property type="entry name" value="TDP2"/>
    <property type="match status" value="1"/>
</dbReference>
<keyword evidence="7" id="KW-0378">Hydrolase</keyword>
<comment type="subcellular location">
    <subcellularLocation>
        <location evidence="3">Nucleus</location>
        <location evidence="3">PML body</location>
    </subcellularLocation>
</comment>
<protein>
    <recommendedName>
        <fullName evidence="11">Endonuclease/exonuclease/phosphatase domain-containing protein</fullName>
    </recommendedName>
</protein>
<reference evidence="12 13" key="1">
    <citation type="submission" date="2007-06" db="EMBL/GenBank/DDBJ databases">
        <title>The Genome Sequence of Coccidioides posadasii RMSCC_3488.</title>
        <authorList>
            <consortium name="Coccidioides Genome Resources Consortium"/>
            <consortium name="The Broad Institute Genome Sequencing Platform"/>
            <person name="Henn M.R."/>
            <person name="Sykes S."/>
            <person name="Young S."/>
            <person name="Jaffe D."/>
            <person name="Berlin A."/>
            <person name="Alvarez P."/>
            <person name="Butler J."/>
            <person name="Gnerre S."/>
            <person name="Grabherr M."/>
            <person name="Mauceli E."/>
            <person name="Brockman W."/>
            <person name="Kodira C."/>
            <person name="Alvarado L."/>
            <person name="Zeng Q."/>
            <person name="Crawford M."/>
            <person name="Antoine C."/>
            <person name="Devon K."/>
            <person name="Galgiani J."/>
            <person name="Orsborn K."/>
            <person name="Lewis M.L."/>
            <person name="Nusbaum C."/>
            <person name="Galagan J."/>
            <person name="Birren B."/>
        </authorList>
    </citation>
    <scope>NUCLEOTIDE SEQUENCE [LARGE SCALE GENOMIC DNA]</scope>
    <source>
        <strain evidence="12 13">RMSCC 3488</strain>
    </source>
</reference>
<dbReference type="GO" id="GO:0006302">
    <property type="term" value="P:double-strand break repair"/>
    <property type="evidence" value="ECO:0007669"/>
    <property type="project" value="TreeGrafter"/>
</dbReference>
<dbReference type="PANTHER" id="PTHR15822:SF4">
    <property type="entry name" value="TYROSYL-DNA PHOSPHODIESTERASE 2"/>
    <property type="match status" value="1"/>
</dbReference>
<name>A0A0J6IHT7_COCPO</name>
<keyword evidence="5" id="KW-0479">Metal-binding</keyword>
<dbReference type="EMBL" id="DS268113">
    <property type="protein sequence ID" value="KMM71407.1"/>
    <property type="molecule type" value="Genomic_DNA"/>
</dbReference>